<dbReference type="InterPro" id="IPR011990">
    <property type="entry name" value="TPR-like_helical_dom_sf"/>
</dbReference>
<dbReference type="GeneID" id="78254516"/>
<dbReference type="AlphaFoldDB" id="A0A075NXR4"/>
<accession>A0A075NXR4</accession>
<evidence type="ECO:0000313" key="4">
    <source>
        <dbReference type="EMBL" id="AIF98326.1"/>
    </source>
</evidence>
<dbReference type="PROSITE" id="PS51257">
    <property type="entry name" value="PROKAR_LIPOPROTEIN"/>
    <property type="match status" value="1"/>
</dbReference>
<dbReference type="InterPro" id="IPR019734">
    <property type="entry name" value="TPR_rpt"/>
</dbReference>
<evidence type="ECO:0000313" key="5">
    <source>
        <dbReference type="Proteomes" id="UP000056090"/>
    </source>
</evidence>
<dbReference type="Proteomes" id="UP000056090">
    <property type="component" value="Chromosome"/>
</dbReference>
<organism evidence="4 5">
    <name type="scientific">Alteromonas australica</name>
    <dbReference type="NCBI Taxonomy" id="589873"/>
    <lineage>
        <taxon>Bacteria</taxon>
        <taxon>Pseudomonadati</taxon>
        <taxon>Pseudomonadota</taxon>
        <taxon>Gammaproteobacteria</taxon>
        <taxon>Alteromonadales</taxon>
        <taxon>Alteromonadaceae</taxon>
        <taxon>Alteromonas/Salinimonas group</taxon>
        <taxon>Alteromonas</taxon>
    </lineage>
</organism>
<dbReference type="SUPFAM" id="SSF56601">
    <property type="entry name" value="beta-lactamase/transpeptidase-like"/>
    <property type="match status" value="1"/>
</dbReference>
<dbReference type="Pfam" id="PF00144">
    <property type="entry name" value="Beta-lactamase"/>
    <property type="match status" value="1"/>
</dbReference>
<dbReference type="EMBL" id="CP008849">
    <property type="protein sequence ID" value="AIF98326.1"/>
    <property type="molecule type" value="Genomic_DNA"/>
</dbReference>
<feature type="chain" id="PRO_5001708717" evidence="2">
    <location>
        <begin position="20"/>
        <end position="469"/>
    </location>
</feature>
<dbReference type="InterPro" id="IPR050491">
    <property type="entry name" value="AmpC-like"/>
</dbReference>
<dbReference type="Gene3D" id="3.40.710.10">
    <property type="entry name" value="DD-peptidase/beta-lactamase superfamily"/>
    <property type="match status" value="1"/>
</dbReference>
<dbReference type="KEGG" id="aal:EP13_06245"/>
<evidence type="ECO:0000256" key="1">
    <source>
        <dbReference type="PROSITE-ProRule" id="PRU00339"/>
    </source>
</evidence>
<keyword evidence="2" id="KW-0732">Signal</keyword>
<feature type="domain" description="Beta-lactamase-related" evidence="3">
    <location>
        <begin position="52"/>
        <end position="325"/>
    </location>
</feature>
<name>A0A075NXR4_9ALTE</name>
<gene>
    <name evidence="4" type="ORF">EP13_06245</name>
</gene>
<dbReference type="InterPro" id="IPR001466">
    <property type="entry name" value="Beta-lactam-related"/>
</dbReference>
<dbReference type="Gene3D" id="1.25.40.10">
    <property type="entry name" value="Tetratricopeptide repeat domain"/>
    <property type="match status" value="1"/>
</dbReference>
<keyword evidence="5" id="KW-1185">Reference proteome</keyword>
<sequence>MVRNLLLAGALFFSGCSFALTFENKQQDKNTSIPEVANRIAMQYHQMGWFSGNLLITKDGEKVFLSSYGFQDIENQIKNSAKTRFNLGSIVKDFTKVLILQQIQAGKLTLNDKLVTFDLGFMQDNIDEITIEHLLNHRAGFADIFVAEYRENPLAFDTLDKKLKLLINRPLLFEPGTDRKYSNYGYVVLGVILEKVTGKPFEVLLQDDIFNRIGMSSTTFRPLALHQHQSKRYAYQYDSVLRHVGVTEHPSPDGGIESTVEDVQRFYHALFYTNKLLENTDSLNRRLFGMDGSQWGAYGGGLGVSAAVDIDLLNGYEIVVLANTDHLVAEYISGRVLSFLTQGEYEAIRQLEKNFAFEYYQKYGKQGFAKHFQQAYSDSGYTRFIGRTINELGMELIKTESWAEAFDMFEYLVSLFPEAPQVYDSLAFAYLSQGDKKMAKSTFSQSLAINADFESDYVSDNYGHSTTSH</sequence>
<evidence type="ECO:0000256" key="2">
    <source>
        <dbReference type="SAM" id="SignalP"/>
    </source>
</evidence>
<dbReference type="eggNOG" id="COG1680">
    <property type="taxonomic scope" value="Bacteria"/>
</dbReference>
<protein>
    <submittedName>
        <fullName evidence="4">Beta-lactamase</fullName>
    </submittedName>
</protein>
<dbReference type="PANTHER" id="PTHR46825">
    <property type="entry name" value="D-ALANYL-D-ALANINE-CARBOXYPEPTIDASE/ENDOPEPTIDASE AMPH"/>
    <property type="match status" value="1"/>
</dbReference>
<dbReference type="SMART" id="SM00028">
    <property type="entry name" value="TPR"/>
    <property type="match status" value="2"/>
</dbReference>
<dbReference type="RefSeq" id="WP_044056515.1">
    <property type="nucleotide sequence ID" value="NZ_CBCSKJ010000001.1"/>
</dbReference>
<feature type="signal peptide" evidence="2">
    <location>
        <begin position="1"/>
        <end position="19"/>
    </location>
</feature>
<proteinExistence type="predicted"/>
<dbReference type="InterPro" id="IPR012338">
    <property type="entry name" value="Beta-lactam/transpept-like"/>
</dbReference>
<reference evidence="4 5" key="1">
    <citation type="submission" date="2014-06" db="EMBL/GenBank/DDBJ databases">
        <title>Genomes of Alteromonas australica, a world apart.</title>
        <authorList>
            <person name="Gonzaga A."/>
            <person name="Lopez-Perez M."/>
            <person name="Rodriguez-Valera F."/>
        </authorList>
    </citation>
    <scope>NUCLEOTIDE SEQUENCE [LARGE SCALE GENOMIC DNA]</scope>
    <source>
        <strain evidence="4 5">H 17</strain>
    </source>
</reference>
<dbReference type="SUPFAM" id="SSF48452">
    <property type="entry name" value="TPR-like"/>
    <property type="match status" value="1"/>
</dbReference>
<dbReference type="PROSITE" id="PS50005">
    <property type="entry name" value="TPR"/>
    <property type="match status" value="1"/>
</dbReference>
<evidence type="ECO:0000259" key="3">
    <source>
        <dbReference type="Pfam" id="PF00144"/>
    </source>
</evidence>
<keyword evidence="1" id="KW-0802">TPR repeat</keyword>
<feature type="repeat" description="TPR" evidence="1">
    <location>
        <begin position="420"/>
        <end position="453"/>
    </location>
</feature>
<dbReference type="PANTHER" id="PTHR46825:SF9">
    <property type="entry name" value="BETA-LACTAMASE-RELATED DOMAIN-CONTAINING PROTEIN"/>
    <property type="match status" value="1"/>
</dbReference>